<reference evidence="2" key="1">
    <citation type="journal article" date="1999" name="Methods Enzymol.">
        <title>High-efficiency full-length cDNA cloning.</title>
        <authorList>
            <person name="Carninci P."/>
            <person name="Hayashizaki Y."/>
        </authorList>
    </citation>
    <scope>NUCLEOTIDE SEQUENCE</scope>
    <source>
        <strain evidence="2">C57BL/6J</strain>
        <tissue evidence="2">Cerebellum</tissue>
    </source>
</reference>
<reference evidence="2" key="7">
    <citation type="journal article" date="2005" name="Science">
        <title>The Transcriptional Landscape of the Mammalian Genome.</title>
        <authorList>
            <consortium name="The FANTOM Consortium"/>
            <consortium name="Riken Genome Exploration Research Group and Genome Science Group (Genome Network Project Core Group)"/>
        </authorList>
    </citation>
    <scope>NUCLEOTIDE SEQUENCE</scope>
    <source>
        <strain evidence="2">C57BL/6J</strain>
        <tissue evidence="2">Cerebellum</tissue>
    </source>
</reference>
<reference evidence="2" key="3">
    <citation type="journal article" date="2000" name="Genome Res.">
        <title>RIKEN integrated sequence analysis (RISA) system--384-format sequencing pipeline with 384 multicapillary sequencer.</title>
        <authorList>
            <person name="Shibata K."/>
            <person name="Itoh M."/>
            <person name="Aizawa K."/>
            <person name="Nagaoka S."/>
            <person name="Sasaki N."/>
            <person name="Carninci P."/>
            <person name="Konno H."/>
            <person name="Akiyama J."/>
            <person name="Nishi K."/>
            <person name="Kitsunai T."/>
            <person name="Tashiro H."/>
            <person name="Itoh M."/>
            <person name="Sumi N."/>
            <person name="Ishii Y."/>
            <person name="Nakamura S."/>
            <person name="Hazama M."/>
            <person name="Nishine T."/>
            <person name="Harada A."/>
            <person name="Yamamoto R."/>
            <person name="Matsumoto H."/>
            <person name="Sakaguchi S."/>
            <person name="Ikegami T."/>
            <person name="Kashiwagi K."/>
            <person name="Fujiwake S."/>
            <person name="Inoue K."/>
            <person name="Togawa Y."/>
            <person name="Izawa M."/>
            <person name="Ohara E."/>
            <person name="Watahiki M."/>
            <person name="Yoneda Y."/>
            <person name="Ishikawa T."/>
            <person name="Ozawa K."/>
            <person name="Tanaka T."/>
            <person name="Matsuura S."/>
            <person name="Kawai J."/>
            <person name="Okazaki Y."/>
            <person name="Muramatsu M."/>
            <person name="Inoue Y."/>
            <person name="Kira A."/>
            <person name="Hayashizaki Y."/>
        </authorList>
    </citation>
    <scope>NUCLEOTIDE SEQUENCE</scope>
    <source>
        <strain evidence="2">C57BL/6J</strain>
        <tissue evidence="2">Cerebellum</tissue>
    </source>
</reference>
<feature type="compositionally biased region" description="Basic and acidic residues" evidence="1">
    <location>
        <begin position="91"/>
        <end position="107"/>
    </location>
</feature>
<reference evidence="2" key="4">
    <citation type="journal article" date="2001" name="Nature">
        <title>Functional annotation of a full-length mouse cDNA collection.</title>
        <authorList>
            <consortium name="The RIKEN Genome Exploration Research Group Phase II Team and the FANTOM Consortium"/>
        </authorList>
    </citation>
    <scope>NUCLEOTIDE SEQUENCE</scope>
    <source>
        <strain evidence="2">C57BL/6J</strain>
        <tissue evidence="2">Cerebellum</tissue>
    </source>
</reference>
<reference evidence="2" key="6">
    <citation type="submission" date="2002-04" db="EMBL/GenBank/DDBJ databases">
        <authorList>
            <person name="Adachi J."/>
            <person name="Aizawa K."/>
            <person name="Akimura T."/>
            <person name="Arakawa T."/>
            <person name="Bono H."/>
            <person name="Carninci P."/>
            <person name="Fukuda S."/>
            <person name="Furuno M."/>
            <person name="Hanagaki T."/>
            <person name="Hara A."/>
            <person name="Hashizume W."/>
            <person name="Hayashida K."/>
            <person name="Hayatsu N."/>
            <person name="Hiramoto K."/>
            <person name="Hiraoka T."/>
            <person name="Hirozane T."/>
            <person name="Hori F."/>
            <person name="Imotani K."/>
            <person name="Ishii Y."/>
            <person name="Itoh M."/>
            <person name="Kagawa I."/>
            <person name="Kasukawa T."/>
            <person name="Katoh H."/>
            <person name="Kawai J."/>
            <person name="Kojima Y."/>
            <person name="Kondo S."/>
            <person name="Konno H."/>
            <person name="Kouda M."/>
            <person name="Koya S."/>
            <person name="Kurihara C."/>
            <person name="Matsuyama T."/>
            <person name="Miyazaki A."/>
            <person name="Murata M."/>
            <person name="Nakamura M."/>
            <person name="Nishi K."/>
            <person name="Nomura K."/>
            <person name="Numazaki R."/>
            <person name="Ohno M."/>
            <person name="Ohsato N."/>
            <person name="Okazaki Y."/>
            <person name="Saito R."/>
            <person name="Saitoh H."/>
            <person name="Sakai C."/>
            <person name="Sakai K."/>
            <person name="Sakazume N."/>
            <person name="Sano H."/>
            <person name="Sasaki D."/>
            <person name="Shibata K."/>
            <person name="Shinagawa A."/>
            <person name="Shiraki T."/>
            <person name="Sogabe Y."/>
            <person name="Tagami M."/>
            <person name="Tagawa A."/>
            <person name="Takahashi F."/>
            <person name="Takaku-Akahira S."/>
            <person name="Takeda Y."/>
            <person name="Tanaka T."/>
            <person name="Tomaru A."/>
            <person name="Toya T."/>
            <person name="Yasunishi A."/>
            <person name="Muramatsu M."/>
            <person name="Hayashizaki Y."/>
        </authorList>
    </citation>
    <scope>NUCLEOTIDE SEQUENCE</scope>
    <source>
        <strain evidence="2">C57BL/6J</strain>
        <tissue evidence="2">Cerebellum</tissue>
    </source>
</reference>
<feature type="compositionally biased region" description="Acidic residues" evidence="1">
    <location>
        <begin position="152"/>
        <end position="161"/>
    </location>
</feature>
<reference evidence="2" key="5">
    <citation type="journal article" date="2002" name="Nature">
        <title>Analysis of the mouse transcriptome based on functional annotation of 60,770 full-length cDNAs.</title>
        <authorList>
            <consortium name="The FANTOM Consortium and the RIKEN Genome Exploration Research Group Phase I and II Team"/>
        </authorList>
    </citation>
    <scope>NUCLEOTIDE SEQUENCE</scope>
    <source>
        <strain evidence="2">C57BL/6J</strain>
        <tissue evidence="2">Cerebellum</tissue>
    </source>
</reference>
<dbReference type="EMBL" id="AK082519">
    <property type="protein sequence ID" value="BAC38516.1"/>
    <property type="molecule type" value="mRNA"/>
</dbReference>
<feature type="compositionally biased region" description="Basic and acidic residues" evidence="1">
    <location>
        <begin position="142"/>
        <end position="151"/>
    </location>
</feature>
<evidence type="ECO:0000256" key="1">
    <source>
        <dbReference type="SAM" id="MobiDB-lite"/>
    </source>
</evidence>
<gene>
    <name evidence="3" type="primary">Cfap97</name>
    <name evidence="3" type="synonym">4933411K20Rik</name>
</gene>
<reference evidence="2" key="2">
    <citation type="journal article" date="2000" name="Genome Res.">
        <title>Normalization and subtraction of cap-trapper-selected cDNAs to prepare full-length cDNA libraries for rapid discovery of new genes.</title>
        <authorList>
            <person name="Carninci P."/>
            <person name="Shibata Y."/>
            <person name="Hayatsu N."/>
            <person name="Sugahara Y."/>
            <person name="Shibata K."/>
            <person name="Itoh M."/>
            <person name="Konno H."/>
            <person name="Okazaki Y."/>
            <person name="Muramatsu M."/>
            <person name="Hayashizaki Y."/>
        </authorList>
    </citation>
    <scope>NUCLEOTIDE SEQUENCE</scope>
    <source>
        <strain evidence="2">C57BL/6J</strain>
        <tissue evidence="2">Cerebellum</tissue>
    </source>
</reference>
<evidence type="ECO:0000313" key="3">
    <source>
        <dbReference type="MGI" id="MGI:1914006"/>
    </source>
</evidence>
<dbReference type="AlphaFoldDB" id="Q8C4D4"/>
<evidence type="ECO:0000313" key="2">
    <source>
        <dbReference type="EMBL" id="BAC38516.1"/>
    </source>
</evidence>
<feature type="compositionally biased region" description="Basic residues" evidence="1">
    <location>
        <begin position="167"/>
        <end position="176"/>
    </location>
</feature>
<reference evidence="2" key="8">
    <citation type="journal article" date="2005" name="Science">
        <title>Antisense Transcription in the Mammalian Transcriptome.</title>
        <authorList>
            <consortium name="RIKEN Genome Exploration Research Group and Genome Science Group (Genome Network Project Core Group) and the FANTOM Consortium"/>
        </authorList>
    </citation>
    <scope>NUCLEOTIDE SEQUENCE</scope>
    <source>
        <strain evidence="2">C57BL/6J</strain>
        <tissue evidence="2">Cerebellum</tissue>
    </source>
</reference>
<name>Q8C4D4_MOUSE</name>
<feature type="compositionally biased region" description="Basic and acidic residues" evidence="1">
    <location>
        <begin position="35"/>
        <end position="47"/>
    </location>
</feature>
<feature type="region of interest" description="Disordered" evidence="1">
    <location>
        <begin position="28"/>
        <end position="47"/>
    </location>
</feature>
<dbReference type="AGR" id="MGI:1914006"/>
<feature type="region of interest" description="Disordered" evidence="1">
    <location>
        <begin position="89"/>
        <end position="176"/>
    </location>
</feature>
<evidence type="ECO:0008006" key="4">
    <source>
        <dbReference type="Google" id="ProtNLM"/>
    </source>
</evidence>
<proteinExistence type="evidence at transcript level"/>
<accession>Q8C4D4</accession>
<sequence length="176" mass="19896">MDRFGDISEGEVDHSFFDSDFEDAKKCESNSIFDKQNDDDLKEGINKDTKNVNLKFGVQNDHLKEKIDNNTENVNLKLGLQTTENYLTQKGNERKANFSSKEQHIENDPTQARSSSVLTSSRSKKSCDATKGHKLNLPVPDRIPKIVKGEDDYYTDGEESSDDGKKYVRSKSAKPL</sequence>
<protein>
    <recommendedName>
        <fullName evidence="4">Cilia- and flagella-associated protein 97</fullName>
    </recommendedName>
</protein>
<dbReference type="MGI" id="MGI:1914006">
    <property type="gene designation" value="Cfap97"/>
</dbReference>
<organism evidence="2">
    <name type="scientific">Mus musculus</name>
    <name type="common">Mouse</name>
    <dbReference type="NCBI Taxonomy" id="10090"/>
    <lineage>
        <taxon>Eukaryota</taxon>
        <taxon>Metazoa</taxon>
        <taxon>Chordata</taxon>
        <taxon>Craniata</taxon>
        <taxon>Vertebrata</taxon>
        <taxon>Euteleostomi</taxon>
        <taxon>Mammalia</taxon>
        <taxon>Eutheria</taxon>
        <taxon>Euarchontoglires</taxon>
        <taxon>Glires</taxon>
        <taxon>Rodentia</taxon>
        <taxon>Myomorpha</taxon>
        <taxon>Muroidea</taxon>
        <taxon>Muridae</taxon>
        <taxon>Murinae</taxon>
        <taxon>Mus</taxon>
        <taxon>Mus</taxon>
    </lineage>
</organism>